<dbReference type="EMBL" id="RJQC01000002">
    <property type="protein sequence ID" value="RNM30382.1"/>
    <property type="molecule type" value="Genomic_DNA"/>
</dbReference>
<dbReference type="Proteomes" id="UP000276568">
    <property type="component" value="Unassembled WGS sequence"/>
</dbReference>
<dbReference type="AlphaFoldDB" id="A0A3N0I215"/>
<organism evidence="2 3">
    <name type="scientific">Absicoccus porci</name>
    <dbReference type="NCBI Taxonomy" id="2486576"/>
    <lineage>
        <taxon>Bacteria</taxon>
        <taxon>Bacillati</taxon>
        <taxon>Bacillota</taxon>
        <taxon>Erysipelotrichia</taxon>
        <taxon>Erysipelotrichales</taxon>
        <taxon>Erysipelotrichaceae</taxon>
        <taxon>Absicoccus</taxon>
    </lineage>
</organism>
<dbReference type="InterPro" id="IPR001360">
    <property type="entry name" value="Glyco_hydro_1"/>
</dbReference>
<dbReference type="PANTHER" id="PTHR10353">
    <property type="entry name" value="GLYCOSYL HYDROLASE"/>
    <property type="match status" value="1"/>
</dbReference>
<evidence type="ECO:0000313" key="3">
    <source>
        <dbReference type="Proteomes" id="UP000276568"/>
    </source>
</evidence>
<dbReference type="SUPFAM" id="SSF51445">
    <property type="entry name" value="(Trans)glycosidases"/>
    <property type="match status" value="1"/>
</dbReference>
<dbReference type="GO" id="GO:0008422">
    <property type="term" value="F:beta-glucosidase activity"/>
    <property type="evidence" value="ECO:0007669"/>
    <property type="project" value="TreeGrafter"/>
</dbReference>
<name>A0A3N0I215_9FIRM</name>
<dbReference type="Gene3D" id="3.20.20.80">
    <property type="entry name" value="Glycosidases"/>
    <property type="match status" value="1"/>
</dbReference>
<gene>
    <name evidence="2" type="ORF">EDX97_06215</name>
</gene>
<dbReference type="OrthoDB" id="9765195at2"/>
<dbReference type="PANTHER" id="PTHR10353:SF139">
    <property type="entry name" value="6-PHOSPHO-BETA-GLUCOSIDASE GMUD"/>
    <property type="match status" value="1"/>
</dbReference>
<keyword evidence="2" id="KW-0378">Hydrolase</keyword>
<comment type="caution">
    <text evidence="2">The sequence shown here is derived from an EMBL/GenBank/DDBJ whole genome shotgun (WGS) entry which is preliminary data.</text>
</comment>
<reference evidence="2 3" key="1">
    <citation type="submission" date="2018-11" db="EMBL/GenBank/DDBJ databases">
        <title>Clostridium sp. nov., a member of the family Erysipelotrichaceae isolated from pig faeces.</title>
        <authorList>
            <person name="Chang Y.-H."/>
        </authorList>
    </citation>
    <scope>NUCLEOTIDE SEQUENCE [LARGE SCALE GENOMIC DNA]</scope>
    <source>
        <strain evidence="2 3">YH-panp20</strain>
    </source>
</reference>
<dbReference type="GO" id="GO:0005829">
    <property type="term" value="C:cytosol"/>
    <property type="evidence" value="ECO:0007669"/>
    <property type="project" value="TreeGrafter"/>
</dbReference>
<comment type="similarity">
    <text evidence="1">Belongs to the glycosyl hydrolase 1 family.</text>
</comment>
<evidence type="ECO:0000256" key="1">
    <source>
        <dbReference type="RuleBase" id="RU003690"/>
    </source>
</evidence>
<evidence type="ECO:0000313" key="2">
    <source>
        <dbReference type="EMBL" id="RNM30382.1"/>
    </source>
</evidence>
<keyword evidence="3" id="KW-1185">Reference proteome</keyword>
<protein>
    <submittedName>
        <fullName evidence="2">Glycoside hydrolase family 1 protein</fullName>
    </submittedName>
</protein>
<dbReference type="InterPro" id="IPR017853">
    <property type="entry name" value="GH"/>
</dbReference>
<accession>A0A3N0I215</accession>
<dbReference type="GO" id="GO:0016052">
    <property type="term" value="P:carbohydrate catabolic process"/>
    <property type="evidence" value="ECO:0007669"/>
    <property type="project" value="TreeGrafter"/>
</dbReference>
<dbReference type="PRINTS" id="PR00131">
    <property type="entry name" value="GLHYDRLASE1"/>
</dbReference>
<dbReference type="RefSeq" id="WP_128520296.1">
    <property type="nucleotide sequence ID" value="NZ_RJQC01000002.1"/>
</dbReference>
<sequence length="462" mass="54325">MKKTYEIPNHFMIGTSSSAWQIEGCAGKKPGQESWAELFYQTNPHRWYDERGPQKASDFYHHYKDDIATMAKFGMNTFRFTIQWPRFMQGNEVDPDESAYYQDVINTIKAHGMKPIISLEHWEIPAKLFKEQDGWVSRKTIDAYLHYVDCALHAFHDDVDTWFAFTEPNIPIDNGYIKKIWYPFVHDPQRAYQAHFHKILATAKAVALAHQKYPNITMGAMVHMTPIYAASNDIRDVQAAYYTDLFEVRLYLDAYLKGEIPSEIFTELKKYNCLFAYGPNDLEIIHENPVDLLGIDYYFPIRVQARNTPYEGPFCSKVYYEDYVWPEREYNANRGWEIYPKAILDVGRRIQKDYGNKPWFVSENGIGIEGEDRYRNDKGYIDDDYRIDFIQRHLGYALQAKEEGCNVYGYLIWSFIDNLSAINAFKNRYGLLELDLNTYQRIPKKSLHWLQNVMQKGELSVE</sequence>
<proteinExistence type="inferred from homology"/>
<dbReference type="Pfam" id="PF00232">
    <property type="entry name" value="Glyco_hydro_1"/>
    <property type="match status" value="1"/>
</dbReference>